<reference evidence="8 9" key="1">
    <citation type="submission" date="2024-02" db="EMBL/GenBank/DDBJ databases">
        <authorList>
            <person name="Chen Y."/>
            <person name="Shah S."/>
            <person name="Dougan E. K."/>
            <person name="Thang M."/>
            <person name="Chan C."/>
        </authorList>
    </citation>
    <scope>NUCLEOTIDE SEQUENCE [LARGE SCALE GENOMIC DNA]</scope>
</reference>
<keyword evidence="5 6" id="KW-0472">Membrane</keyword>
<name>A0ABP0LZN4_9DINO</name>
<dbReference type="InterPro" id="IPR050930">
    <property type="entry name" value="MFS_Vesicular_Transporter"/>
</dbReference>
<evidence type="ECO:0000256" key="1">
    <source>
        <dbReference type="ARBA" id="ARBA00004141"/>
    </source>
</evidence>
<evidence type="ECO:0000256" key="6">
    <source>
        <dbReference type="SAM" id="Phobius"/>
    </source>
</evidence>
<feature type="transmembrane region" description="Helical" evidence="6">
    <location>
        <begin position="88"/>
        <end position="110"/>
    </location>
</feature>
<feature type="transmembrane region" description="Helical" evidence="6">
    <location>
        <begin position="116"/>
        <end position="141"/>
    </location>
</feature>
<dbReference type="PANTHER" id="PTHR23506:SF26">
    <property type="entry name" value="MFS-TYPE TRANSPORTER SLC18B1"/>
    <property type="match status" value="1"/>
</dbReference>
<keyword evidence="4 6" id="KW-1133">Transmembrane helix</keyword>
<comment type="caution">
    <text evidence="8">The sequence shown here is derived from an EMBL/GenBank/DDBJ whole genome shotgun (WGS) entry which is preliminary data.</text>
</comment>
<gene>
    <name evidence="8" type="ORF">SCF082_LOCUS25354</name>
</gene>
<dbReference type="InterPro" id="IPR036259">
    <property type="entry name" value="MFS_trans_sf"/>
</dbReference>
<evidence type="ECO:0000256" key="3">
    <source>
        <dbReference type="ARBA" id="ARBA00022692"/>
    </source>
</evidence>
<evidence type="ECO:0000313" key="8">
    <source>
        <dbReference type="EMBL" id="CAK9044685.1"/>
    </source>
</evidence>
<dbReference type="Proteomes" id="UP001642464">
    <property type="component" value="Unassembled WGS sequence"/>
</dbReference>
<evidence type="ECO:0000256" key="5">
    <source>
        <dbReference type="ARBA" id="ARBA00023136"/>
    </source>
</evidence>
<dbReference type="Gene3D" id="1.20.1250.20">
    <property type="entry name" value="MFS general substrate transporter like domains"/>
    <property type="match status" value="2"/>
</dbReference>
<feature type="transmembrane region" description="Helical" evidence="6">
    <location>
        <begin position="187"/>
        <end position="207"/>
    </location>
</feature>
<feature type="transmembrane region" description="Helical" evidence="6">
    <location>
        <begin position="265"/>
        <end position="283"/>
    </location>
</feature>
<keyword evidence="9" id="KW-1185">Reference proteome</keyword>
<feature type="transmembrane region" description="Helical" evidence="6">
    <location>
        <begin position="228"/>
        <end position="245"/>
    </location>
</feature>
<dbReference type="InterPro" id="IPR020846">
    <property type="entry name" value="MFS_dom"/>
</dbReference>
<organism evidence="8 9">
    <name type="scientific">Durusdinium trenchii</name>
    <dbReference type="NCBI Taxonomy" id="1381693"/>
    <lineage>
        <taxon>Eukaryota</taxon>
        <taxon>Sar</taxon>
        <taxon>Alveolata</taxon>
        <taxon>Dinophyceae</taxon>
        <taxon>Suessiales</taxon>
        <taxon>Symbiodiniaceae</taxon>
        <taxon>Durusdinium</taxon>
    </lineage>
</organism>
<dbReference type="PROSITE" id="PS50850">
    <property type="entry name" value="MFS"/>
    <property type="match status" value="1"/>
</dbReference>
<dbReference type="PANTHER" id="PTHR23506">
    <property type="entry name" value="GH10249P"/>
    <property type="match status" value="1"/>
</dbReference>
<feature type="transmembrane region" description="Helical" evidence="6">
    <location>
        <begin position="333"/>
        <end position="354"/>
    </location>
</feature>
<feature type="transmembrane region" description="Helical" evidence="6">
    <location>
        <begin position="57"/>
        <end position="76"/>
    </location>
</feature>
<evidence type="ECO:0000256" key="2">
    <source>
        <dbReference type="ARBA" id="ARBA00022448"/>
    </source>
</evidence>
<feature type="transmembrane region" description="Helical" evidence="6">
    <location>
        <begin position="407"/>
        <end position="428"/>
    </location>
</feature>
<keyword evidence="3 6" id="KW-0812">Transmembrane</keyword>
<accession>A0ABP0LZN4</accession>
<evidence type="ECO:0000313" key="9">
    <source>
        <dbReference type="Proteomes" id="UP001642464"/>
    </source>
</evidence>
<sequence>MVSSEGEAAVENFSPPEHRDRIFALIIAGTFCGQLGLSILTPFFPAEAKAKEVSQTTLGWIFSIFELATMVFTPVASRLLVRFGSKPIFVAANFIGGIANILQGFCWYATDGPFFIIASLLLRVLGGVAFSFQSTAGYSLLTPLFGPTVSTAAGTLEGANGLALILGPIVGSTLFTLGGGAQHLGYVIPFLALGVAEALFSALNFLLLPKLPTPPSNHPSLRNFSIKALPAAINCVIMGIALGVLNPTLQPHCAAPPLNYDVQMVGVAFAAICAIYSVLAVVAGKVDDLFEGRRGVPLMALGAFLTAGAYFMLGPIQLVIGGHILLELKPSPALFWIAACLLGSGVAFGFIPVYKQFVTHAMHSSTEERDLAASGAFTIAVAMGSFLGPTLGGLLSELIGVRGTYTYTGLMELVLFLVLICLSLTPAFTHAGRDPPLLGSNVA</sequence>
<keyword evidence="2" id="KW-0813">Transport</keyword>
<dbReference type="InterPro" id="IPR011701">
    <property type="entry name" value="MFS"/>
</dbReference>
<protein>
    <submittedName>
        <fullName evidence="8">MFS-type transporter SLC18B1 (Solute carrier family 18 member B1)</fullName>
    </submittedName>
</protein>
<dbReference type="Pfam" id="PF07690">
    <property type="entry name" value="MFS_1"/>
    <property type="match status" value="1"/>
</dbReference>
<dbReference type="EMBL" id="CAXAMM010018947">
    <property type="protein sequence ID" value="CAK9044685.1"/>
    <property type="molecule type" value="Genomic_DNA"/>
</dbReference>
<evidence type="ECO:0000256" key="4">
    <source>
        <dbReference type="ARBA" id="ARBA00022989"/>
    </source>
</evidence>
<feature type="domain" description="Major facilitator superfamily (MFS) profile" evidence="7">
    <location>
        <begin position="22"/>
        <end position="429"/>
    </location>
</feature>
<dbReference type="SUPFAM" id="SSF103473">
    <property type="entry name" value="MFS general substrate transporter"/>
    <property type="match status" value="1"/>
</dbReference>
<proteinExistence type="predicted"/>
<feature type="transmembrane region" description="Helical" evidence="6">
    <location>
        <begin position="375"/>
        <end position="395"/>
    </location>
</feature>
<evidence type="ECO:0000259" key="7">
    <source>
        <dbReference type="PROSITE" id="PS50850"/>
    </source>
</evidence>
<comment type="subcellular location">
    <subcellularLocation>
        <location evidence="1">Membrane</location>
        <topology evidence="1">Multi-pass membrane protein</topology>
    </subcellularLocation>
</comment>
<feature type="transmembrane region" description="Helical" evidence="6">
    <location>
        <begin position="295"/>
        <end position="313"/>
    </location>
</feature>
<feature type="transmembrane region" description="Helical" evidence="6">
    <location>
        <begin position="22"/>
        <end position="45"/>
    </location>
</feature>